<proteinExistence type="inferred from homology"/>
<dbReference type="EMBL" id="JBEDUW010000003">
    <property type="protein sequence ID" value="KAK9936682.1"/>
    <property type="molecule type" value="Genomic_DNA"/>
</dbReference>
<keyword evidence="10" id="KW-1185">Reference proteome</keyword>
<dbReference type="GO" id="GO:0016788">
    <property type="term" value="F:hydrolase activity, acting on ester bonds"/>
    <property type="evidence" value="ECO:0007669"/>
    <property type="project" value="InterPro"/>
</dbReference>
<evidence type="ECO:0000313" key="9">
    <source>
        <dbReference type="EMBL" id="KAK9936682.1"/>
    </source>
</evidence>
<evidence type="ECO:0000313" key="10">
    <source>
        <dbReference type="Proteomes" id="UP001457282"/>
    </source>
</evidence>
<keyword evidence="7" id="KW-0443">Lipid metabolism</keyword>
<dbReference type="InterPro" id="IPR001087">
    <property type="entry name" value="GDSL"/>
</dbReference>
<comment type="subcellular location">
    <subcellularLocation>
        <location evidence="1">Secreted</location>
    </subcellularLocation>
</comment>
<feature type="chain" id="PRO_5044025036" evidence="8">
    <location>
        <begin position="27"/>
        <end position="307"/>
    </location>
</feature>
<evidence type="ECO:0000256" key="4">
    <source>
        <dbReference type="ARBA" id="ARBA00022729"/>
    </source>
</evidence>
<comment type="similarity">
    <text evidence="2">Belongs to the 'GDSL' lipolytic enzyme family.</text>
</comment>
<comment type="caution">
    <text evidence="9">The sequence shown here is derived from an EMBL/GenBank/DDBJ whole genome shotgun (WGS) entry which is preliminary data.</text>
</comment>
<dbReference type="InterPro" id="IPR051238">
    <property type="entry name" value="GDSL_esterase/lipase"/>
</dbReference>
<evidence type="ECO:0000256" key="8">
    <source>
        <dbReference type="SAM" id="SignalP"/>
    </source>
</evidence>
<evidence type="ECO:0000256" key="3">
    <source>
        <dbReference type="ARBA" id="ARBA00022525"/>
    </source>
</evidence>
<evidence type="ECO:0000256" key="7">
    <source>
        <dbReference type="ARBA" id="ARBA00023098"/>
    </source>
</evidence>
<gene>
    <name evidence="9" type="ORF">M0R45_013510</name>
</gene>
<feature type="signal peptide" evidence="8">
    <location>
        <begin position="1"/>
        <end position="26"/>
    </location>
</feature>
<organism evidence="9 10">
    <name type="scientific">Rubus argutus</name>
    <name type="common">Southern blackberry</name>
    <dbReference type="NCBI Taxonomy" id="59490"/>
    <lineage>
        <taxon>Eukaryota</taxon>
        <taxon>Viridiplantae</taxon>
        <taxon>Streptophyta</taxon>
        <taxon>Embryophyta</taxon>
        <taxon>Tracheophyta</taxon>
        <taxon>Spermatophyta</taxon>
        <taxon>Magnoliopsida</taxon>
        <taxon>eudicotyledons</taxon>
        <taxon>Gunneridae</taxon>
        <taxon>Pentapetalae</taxon>
        <taxon>rosids</taxon>
        <taxon>fabids</taxon>
        <taxon>Rosales</taxon>
        <taxon>Rosaceae</taxon>
        <taxon>Rosoideae</taxon>
        <taxon>Rosoideae incertae sedis</taxon>
        <taxon>Rubus</taxon>
    </lineage>
</organism>
<keyword evidence="6" id="KW-0442">Lipid degradation</keyword>
<evidence type="ECO:0000256" key="1">
    <source>
        <dbReference type="ARBA" id="ARBA00004613"/>
    </source>
</evidence>
<evidence type="ECO:0000256" key="2">
    <source>
        <dbReference type="ARBA" id="ARBA00008668"/>
    </source>
</evidence>
<evidence type="ECO:0000256" key="6">
    <source>
        <dbReference type="ARBA" id="ARBA00022963"/>
    </source>
</evidence>
<evidence type="ECO:0000256" key="5">
    <source>
        <dbReference type="ARBA" id="ARBA00022801"/>
    </source>
</evidence>
<keyword evidence="4 8" id="KW-0732">Signal</keyword>
<dbReference type="Proteomes" id="UP001457282">
    <property type="component" value="Unassembled WGS sequence"/>
</dbReference>
<dbReference type="Pfam" id="PF00657">
    <property type="entry name" value="Lipase_GDSL"/>
    <property type="match status" value="1"/>
</dbReference>
<dbReference type="PANTHER" id="PTHR45650">
    <property type="entry name" value="GDSL-LIKE LIPASE/ACYLHYDROLASE-RELATED"/>
    <property type="match status" value="1"/>
</dbReference>
<dbReference type="GO" id="GO:0005576">
    <property type="term" value="C:extracellular region"/>
    <property type="evidence" value="ECO:0007669"/>
    <property type="project" value="UniProtKB-SubCell"/>
</dbReference>
<reference evidence="9 10" key="1">
    <citation type="journal article" date="2023" name="G3 (Bethesda)">
        <title>A chromosome-length genome assembly and annotation of blackberry (Rubus argutus, cv. 'Hillquist').</title>
        <authorList>
            <person name="Bruna T."/>
            <person name="Aryal R."/>
            <person name="Dudchenko O."/>
            <person name="Sargent D.J."/>
            <person name="Mead D."/>
            <person name="Buti M."/>
            <person name="Cavallini A."/>
            <person name="Hytonen T."/>
            <person name="Andres J."/>
            <person name="Pham M."/>
            <person name="Weisz D."/>
            <person name="Mascagni F."/>
            <person name="Usai G."/>
            <person name="Natali L."/>
            <person name="Bassil N."/>
            <person name="Fernandez G.E."/>
            <person name="Lomsadze A."/>
            <person name="Armour M."/>
            <person name="Olukolu B."/>
            <person name="Poorten T."/>
            <person name="Britton C."/>
            <person name="Davik J."/>
            <person name="Ashrafi H."/>
            <person name="Aiden E.L."/>
            <person name="Borodovsky M."/>
            <person name="Worthington M."/>
        </authorList>
    </citation>
    <scope>NUCLEOTIDE SEQUENCE [LARGE SCALE GENOMIC DNA]</scope>
    <source>
        <strain evidence="9">PI 553951</strain>
    </source>
</reference>
<name>A0AAW1XJD2_RUBAR</name>
<protein>
    <submittedName>
        <fullName evidence="9">Uncharacterized protein</fullName>
    </submittedName>
</protein>
<keyword evidence="3" id="KW-0964">Secreted</keyword>
<dbReference type="InterPro" id="IPR036514">
    <property type="entry name" value="SGNH_hydro_sf"/>
</dbReference>
<accession>A0AAW1XJD2</accession>
<sequence>MACGMKPLVVVISLSWVLSMQQHSSSVHGKPQVPCFFIFGDSLADNGNNNLLDTLAKVNYRPYGIDFSGGVTGRFSNGQTTVDVLSELMGFDNYIPPFSFLNGSDILKGVNYASGAAGIRKETGKQLGARISMRIQLKNHKITVSRIVDIVEKYYHTSKKFTTEKYAEVLIKQYSGQILRLYKYGARKPNSLTKGLSLVDQLNSNFTNAKFIYINSFEMGSGDPAAAGFTVSNVGCCSVNEVGQCKFHQTPCKNRTEYVFWDGFHPTEALNRITAIRSYSAFNPADTYPMDISQLVQLKINPGALAT</sequence>
<dbReference type="Gene3D" id="3.40.50.1110">
    <property type="entry name" value="SGNH hydrolase"/>
    <property type="match status" value="2"/>
</dbReference>
<keyword evidence="5" id="KW-0378">Hydrolase</keyword>
<dbReference type="AlphaFoldDB" id="A0AAW1XJD2"/>
<dbReference type="PANTHER" id="PTHR45650:SF75">
    <property type="entry name" value="GDSL-LIKE LIPASE_ACYLHYDROLASE"/>
    <property type="match status" value="1"/>
</dbReference>
<dbReference type="GO" id="GO:0016042">
    <property type="term" value="P:lipid catabolic process"/>
    <property type="evidence" value="ECO:0007669"/>
    <property type="project" value="UniProtKB-KW"/>
</dbReference>